<name>A0A220MHE7_9BACL</name>
<dbReference type="Gene3D" id="3.40.50.450">
    <property type="match status" value="1"/>
</dbReference>
<dbReference type="InterPro" id="IPR003488">
    <property type="entry name" value="DprA"/>
</dbReference>
<dbReference type="Pfam" id="PF02481">
    <property type="entry name" value="DNA_processg_A"/>
    <property type="match status" value="1"/>
</dbReference>
<dbReference type="NCBIfam" id="TIGR00732">
    <property type="entry name" value="dprA"/>
    <property type="match status" value="1"/>
</dbReference>
<feature type="domain" description="Smf/DprA SLOG" evidence="2">
    <location>
        <begin position="83"/>
        <end position="291"/>
    </location>
</feature>
<dbReference type="AlphaFoldDB" id="A0A220MHE7"/>
<dbReference type="Proteomes" id="UP000197781">
    <property type="component" value="Chromosome"/>
</dbReference>
<dbReference type="GO" id="GO:0009294">
    <property type="term" value="P:DNA-mediated transformation"/>
    <property type="evidence" value="ECO:0007669"/>
    <property type="project" value="InterPro"/>
</dbReference>
<proteinExistence type="inferred from homology"/>
<dbReference type="PANTHER" id="PTHR43022">
    <property type="entry name" value="PROTEIN SMF"/>
    <property type="match status" value="1"/>
</dbReference>
<dbReference type="KEGG" id="bfm:BP422_12850"/>
<accession>A0A220MHE7</accession>
<sequence length="372" mass="41315">MEKAKLDERDWLYVLTMISGLGRKKIREIFEITGSFQVAIENWHELARELRLTSLITGQVDKHSNEASALALLEKREEEGTRFLCPFDDAYPVSLRNIPDSPWTLFYRGDYTLLEKLSIGVVGSRKPTPYGRASCSFFVRELVQAGLVIVSGVAYGIDAEAHQATLKAGGKTIGVLGCGMNHVYPSRHRELYREIESFGLLLSEYPPHIPPVSGLFPDRNRIISGLSIGVLVVEAAEKSGSLITADCALEQGKEVFAIPGPIFSLMSAGPHNLIKQGAKLVTCSNDIWEEIKHHLPEAEQIQQVEKRNATDVIPLSNEEKAIVEAVTYDGIHLDELMSSLEKDQRRMLHQLVIRLEAKGAIVALPGGYFARR</sequence>
<dbReference type="EMBL" id="CP018145">
    <property type="protein sequence ID" value="ASJ54365.1"/>
    <property type="molecule type" value="Genomic_DNA"/>
</dbReference>
<evidence type="ECO:0000313" key="4">
    <source>
        <dbReference type="Proteomes" id="UP000197781"/>
    </source>
</evidence>
<dbReference type="RefSeq" id="WP_088908117.1">
    <property type="nucleotide sequence ID" value="NZ_CP018145.1"/>
</dbReference>
<dbReference type="PANTHER" id="PTHR43022:SF1">
    <property type="entry name" value="PROTEIN SMF"/>
    <property type="match status" value="1"/>
</dbReference>
<dbReference type="InterPro" id="IPR057666">
    <property type="entry name" value="DrpA_SLOG"/>
</dbReference>
<evidence type="ECO:0000313" key="3">
    <source>
        <dbReference type="EMBL" id="ASJ54365.1"/>
    </source>
</evidence>
<reference evidence="3 4" key="1">
    <citation type="submission" date="2016-11" db="EMBL/GenBank/DDBJ databases">
        <authorList>
            <person name="Jaros S."/>
            <person name="Januszkiewicz K."/>
            <person name="Wedrychowicz H."/>
        </authorList>
    </citation>
    <scope>NUCLEOTIDE SEQUENCE [LARGE SCALE GENOMIC DNA]</scope>
    <source>
        <strain evidence="3 4">NF2</strain>
    </source>
</reference>
<gene>
    <name evidence="3" type="ORF">BP422_12850</name>
</gene>
<organism evidence="3 4">
    <name type="scientific">Brevibacillus formosus</name>
    <dbReference type="NCBI Taxonomy" id="54913"/>
    <lineage>
        <taxon>Bacteria</taxon>
        <taxon>Bacillati</taxon>
        <taxon>Bacillota</taxon>
        <taxon>Bacilli</taxon>
        <taxon>Bacillales</taxon>
        <taxon>Paenibacillaceae</taxon>
        <taxon>Brevibacillus</taxon>
    </lineage>
</organism>
<comment type="similarity">
    <text evidence="1">Belongs to the DprA/Smf family.</text>
</comment>
<evidence type="ECO:0000256" key="1">
    <source>
        <dbReference type="ARBA" id="ARBA00006525"/>
    </source>
</evidence>
<dbReference type="SUPFAM" id="SSF102405">
    <property type="entry name" value="MCP/YpsA-like"/>
    <property type="match status" value="1"/>
</dbReference>
<protein>
    <submittedName>
        <fullName evidence="3">DNA protecting protein DprA</fullName>
    </submittedName>
</protein>
<evidence type="ECO:0000259" key="2">
    <source>
        <dbReference type="Pfam" id="PF02481"/>
    </source>
</evidence>